<name>A0A5C8PPK7_9HYPH</name>
<dbReference type="InterPro" id="IPR002035">
    <property type="entry name" value="VWF_A"/>
</dbReference>
<gene>
    <name evidence="3" type="ORF">FHP25_09945</name>
</gene>
<dbReference type="OrthoDB" id="9801841at2"/>
<keyword evidence="4" id="KW-1185">Reference proteome</keyword>
<feature type="chain" id="PRO_5022784598" evidence="1">
    <location>
        <begin position="29"/>
        <end position="662"/>
    </location>
</feature>
<reference evidence="3 4" key="1">
    <citation type="submission" date="2019-06" db="EMBL/GenBank/DDBJ databases">
        <title>New taxonomy in bacterial strain CC-CFT640, isolated from vineyard.</title>
        <authorList>
            <person name="Lin S.-Y."/>
            <person name="Tsai C.-F."/>
            <person name="Young C.-C."/>
        </authorList>
    </citation>
    <scope>NUCLEOTIDE SEQUENCE [LARGE SCALE GENOMIC DNA]</scope>
    <source>
        <strain evidence="3 4">CC-CFT640</strain>
    </source>
</reference>
<accession>A0A5C8PPK7</accession>
<evidence type="ECO:0000313" key="3">
    <source>
        <dbReference type="EMBL" id="TXL77083.1"/>
    </source>
</evidence>
<protein>
    <submittedName>
        <fullName evidence="3">VWA domain-containing protein</fullName>
    </submittedName>
</protein>
<organism evidence="3 4">
    <name type="scientific">Vineibacter terrae</name>
    <dbReference type="NCBI Taxonomy" id="2586908"/>
    <lineage>
        <taxon>Bacteria</taxon>
        <taxon>Pseudomonadati</taxon>
        <taxon>Pseudomonadota</taxon>
        <taxon>Alphaproteobacteria</taxon>
        <taxon>Hyphomicrobiales</taxon>
        <taxon>Vineibacter</taxon>
    </lineage>
</organism>
<evidence type="ECO:0000259" key="2">
    <source>
        <dbReference type="PROSITE" id="PS50234"/>
    </source>
</evidence>
<dbReference type="PROSITE" id="PS50234">
    <property type="entry name" value="VWFA"/>
    <property type="match status" value="1"/>
</dbReference>
<keyword evidence="1" id="KW-0732">Signal</keyword>
<proteinExistence type="predicted"/>
<dbReference type="SUPFAM" id="SSF53300">
    <property type="entry name" value="vWA-like"/>
    <property type="match status" value="1"/>
</dbReference>
<comment type="caution">
    <text evidence="3">The sequence shown here is derived from an EMBL/GenBank/DDBJ whole genome shotgun (WGS) entry which is preliminary data.</text>
</comment>
<sequence length="662" mass="72220">MIAIARRVATASAVVLAAALMLVTAAVAQQPSSGGRTPLLMEGKKTLFQRVLTRPDAQPFDKPGGTAGAALPPMSALYVYARQTVGGMDWLEVGPGSDGKTTGWLKAPDTVAWRQTLTLAFTNPAGRERALFFRERDKLQGVLEANDRVAQAKKLRDAIVAGGTLPAGFPVISIEPSTHIDISKQFYLLPILEASEAYLSNNIKVRMLRVASVTLKKDGDDPLKPKVRQNLYESLKDFKLGVVFVVDTTTSMQPYLDRARDAARRFYEQIERAGLKASYGLVAFRNNTSITPGLEYLTKVFVQPKDAPDGKAFLEKLKDLKATTVSSHAFTEDSIAGVKAAIDEIDWSGFDGRIVVLITDAGPLQSSDPSGSTGLDVDRIRELAETRKIHLMAVHLRTAAGKTDHASAEGQYKAMTEGKNLPRALYYPVEAGSVAEFGKNMESIAEGATQLMRMFAAGRLQEQQQQPPQSAARVQRDFQLIGHAMALAYLGSQNQTQAPKMFEAWATDRDMDTPTSTALEVRVLLTKNQLSDLQQTIRRIVDAGKRGQLTPAGFFDELRSAAAAMSRDPSRIGRRGTEKLGELGLMGEYLDDLPYRSKIMGIDQATWTAWSIAEQQALINELEAKARLYERFHNDAALWVQLGGPGGDPGDAVYPIPLDALP</sequence>
<dbReference type="EMBL" id="VDUZ01000009">
    <property type="protein sequence ID" value="TXL77083.1"/>
    <property type="molecule type" value="Genomic_DNA"/>
</dbReference>
<dbReference type="InterPro" id="IPR036465">
    <property type="entry name" value="vWFA_dom_sf"/>
</dbReference>
<evidence type="ECO:0000256" key="1">
    <source>
        <dbReference type="SAM" id="SignalP"/>
    </source>
</evidence>
<feature type="domain" description="VWFA" evidence="2">
    <location>
        <begin position="241"/>
        <end position="441"/>
    </location>
</feature>
<dbReference type="RefSeq" id="WP_147846783.1">
    <property type="nucleotide sequence ID" value="NZ_VDUZ01000009.1"/>
</dbReference>
<dbReference type="Gene3D" id="3.40.50.410">
    <property type="entry name" value="von Willebrand factor, type A domain"/>
    <property type="match status" value="1"/>
</dbReference>
<evidence type="ECO:0000313" key="4">
    <source>
        <dbReference type="Proteomes" id="UP000321638"/>
    </source>
</evidence>
<dbReference type="Proteomes" id="UP000321638">
    <property type="component" value="Unassembled WGS sequence"/>
</dbReference>
<dbReference type="AlphaFoldDB" id="A0A5C8PPK7"/>
<feature type="signal peptide" evidence="1">
    <location>
        <begin position="1"/>
        <end position="28"/>
    </location>
</feature>
<dbReference type="CDD" id="cd00198">
    <property type="entry name" value="vWFA"/>
    <property type="match status" value="1"/>
</dbReference>